<evidence type="ECO:0000313" key="1">
    <source>
        <dbReference type="EMBL" id="KAJ3034210.1"/>
    </source>
</evidence>
<organism evidence="1 2">
    <name type="scientific">Rhizophlyctis rosea</name>
    <dbReference type="NCBI Taxonomy" id="64517"/>
    <lineage>
        <taxon>Eukaryota</taxon>
        <taxon>Fungi</taxon>
        <taxon>Fungi incertae sedis</taxon>
        <taxon>Chytridiomycota</taxon>
        <taxon>Chytridiomycota incertae sedis</taxon>
        <taxon>Chytridiomycetes</taxon>
        <taxon>Rhizophlyctidales</taxon>
        <taxon>Rhizophlyctidaceae</taxon>
        <taxon>Rhizophlyctis</taxon>
    </lineage>
</organism>
<evidence type="ECO:0000313" key="2">
    <source>
        <dbReference type="Proteomes" id="UP001212841"/>
    </source>
</evidence>
<name>A0AAD5S8N3_9FUNG</name>
<sequence length="199" mass="23597">RIGVDAELYKRNGLIKCINQSKGDGHVQERISGSESLLDHTVLHNIPDDAIPIETRSLPIFSKMARKRKQEDQGGNKRRKKVHIAKAARLPKMNLNPPPDFDLYHATPLEKLDIMPIPKRGDNHMLAHSFCTKVARWCKEVRISFDQFWEWNKKKDDSDERRSKYEKYWKNCPRMKHNMMNRFLMWVYGKDILKWVTLR</sequence>
<accession>A0AAD5S8N3</accession>
<dbReference type="Proteomes" id="UP001212841">
    <property type="component" value="Unassembled WGS sequence"/>
</dbReference>
<dbReference type="EMBL" id="JADGJD010002188">
    <property type="protein sequence ID" value="KAJ3034210.1"/>
    <property type="molecule type" value="Genomic_DNA"/>
</dbReference>
<comment type="caution">
    <text evidence="1">The sequence shown here is derived from an EMBL/GenBank/DDBJ whole genome shotgun (WGS) entry which is preliminary data.</text>
</comment>
<dbReference type="AlphaFoldDB" id="A0AAD5S8N3"/>
<feature type="non-terminal residue" evidence="1">
    <location>
        <position position="1"/>
    </location>
</feature>
<reference evidence="1" key="1">
    <citation type="submission" date="2020-05" db="EMBL/GenBank/DDBJ databases">
        <title>Phylogenomic resolution of chytrid fungi.</title>
        <authorList>
            <person name="Stajich J.E."/>
            <person name="Amses K."/>
            <person name="Simmons R."/>
            <person name="Seto K."/>
            <person name="Myers J."/>
            <person name="Bonds A."/>
            <person name="Quandt C.A."/>
            <person name="Barry K."/>
            <person name="Liu P."/>
            <person name="Grigoriev I."/>
            <person name="Longcore J.E."/>
            <person name="James T.Y."/>
        </authorList>
    </citation>
    <scope>NUCLEOTIDE SEQUENCE</scope>
    <source>
        <strain evidence="1">JEL0318</strain>
    </source>
</reference>
<gene>
    <name evidence="1" type="ORF">HK097_004575</name>
</gene>
<keyword evidence="2" id="KW-1185">Reference proteome</keyword>
<protein>
    <submittedName>
        <fullName evidence="1">Uncharacterized protein</fullName>
    </submittedName>
</protein>
<proteinExistence type="predicted"/>